<comment type="caution">
    <text evidence="1">The sequence shown here is derived from an EMBL/GenBank/DDBJ whole genome shotgun (WGS) entry which is preliminary data.</text>
</comment>
<keyword evidence="2" id="KW-1185">Reference proteome</keyword>
<name>A0ABR1AH84_POLSC</name>
<dbReference type="EMBL" id="JAWJWF010000049">
    <property type="protein sequence ID" value="KAK6619325.1"/>
    <property type="molecule type" value="Genomic_DNA"/>
</dbReference>
<proteinExistence type="predicted"/>
<reference evidence="1 2" key="1">
    <citation type="submission" date="2023-09" db="EMBL/GenBank/DDBJ databases">
        <title>Genomes of two closely related lineages of the louse Polyplax serrata with different host specificities.</title>
        <authorList>
            <person name="Martinu J."/>
            <person name="Tarabai H."/>
            <person name="Stefka J."/>
            <person name="Hypsa V."/>
        </authorList>
    </citation>
    <scope>NUCLEOTIDE SEQUENCE [LARGE SCALE GENOMIC DNA]</scope>
    <source>
        <strain evidence="1">98ZLc_SE</strain>
    </source>
</reference>
<gene>
    <name evidence="1" type="ORF">RUM44_003707</name>
</gene>
<protein>
    <submittedName>
        <fullName evidence="1">Uncharacterized protein</fullName>
    </submittedName>
</protein>
<sequence>MVECAETVSKGTTRLPGDTSFVKSPVRNFEVEELALSMSSSPVVFFFGVPGPMPRTYNSRHPLLKDRLLSVLFDVEARSTQPVQDSVGGYRQPEFEIDGLDEDSSSGLDEISSRLFAEARPVLGYGQSDVDDESQPGAPVFVAFQPILQLLFPKRCSDPTGSHGAHVIPKRCWRLLLSQKQFEILVK</sequence>
<dbReference type="Proteomes" id="UP001359485">
    <property type="component" value="Unassembled WGS sequence"/>
</dbReference>
<accession>A0ABR1AH84</accession>
<evidence type="ECO:0000313" key="2">
    <source>
        <dbReference type="Proteomes" id="UP001359485"/>
    </source>
</evidence>
<organism evidence="1 2">
    <name type="scientific">Polyplax serrata</name>
    <name type="common">Common mouse louse</name>
    <dbReference type="NCBI Taxonomy" id="468196"/>
    <lineage>
        <taxon>Eukaryota</taxon>
        <taxon>Metazoa</taxon>
        <taxon>Ecdysozoa</taxon>
        <taxon>Arthropoda</taxon>
        <taxon>Hexapoda</taxon>
        <taxon>Insecta</taxon>
        <taxon>Pterygota</taxon>
        <taxon>Neoptera</taxon>
        <taxon>Paraneoptera</taxon>
        <taxon>Psocodea</taxon>
        <taxon>Troctomorpha</taxon>
        <taxon>Phthiraptera</taxon>
        <taxon>Anoplura</taxon>
        <taxon>Polyplacidae</taxon>
        <taxon>Polyplax</taxon>
    </lineage>
</organism>
<evidence type="ECO:0000313" key="1">
    <source>
        <dbReference type="EMBL" id="KAK6619325.1"/>
    </source>
</evidence>